<evidence type="ECO:0000313" key="3">
    <source>
        <dbReference type="EMBL" id="CAB4290128.1"/>
    </source>
</evidence>
<dbReference type="PANTHER" id="PTHR45657">
    <property type="entry name" value="CRAL-TRIO DOMAIN-CONTAINING PROTEIN YKL091C-RELATED"/>
    <property type="match status" value="1"/>
</dbReference>
<dbReference type="InterPro" id="IPR051026">
    <property type="entry name" value="PI/PC_transfer"/>
</dbReference>
<reference evidence="3 4" key="1">
    <citation type="submission" date="2020-05" db="EMBL/GenBank/DDBJ databases">
        <authorList>
            <person name="Campoy J."/>
            <person name="Schneeberger K."/>
            <person name="Spophaly S."/>
        </authorList>
    </citation>
    <scope>NUCLEOTIDE SEQUENCE [LARGE SCALE GENOMIC DNA]</scope>
    <source>
        <strain evidence="3">PruArmRojPasFocal</strain>
    </source>
</reference>
<dbReference type="EMBL" id="CAEKDK010000008">
    <property type="protein sequence ID" value="CAB4290128.1"/>
    <property type="molecule type" value="Genomic_DNA"/>
</dbReference>
<protein>
    <submittedName>
        <fullName evidence="3">Uncharacterized protein</fullName>
    </submittedName>
</protein>
<evidence type="ECO:0000256" key="2">
    <source>
        <dbReference type="SAM" id="MobiDB-lite"/>
    </source>
</evidence>
<keyword evidence="1" id="KW-0175">Coiled coil</keyword>
<dbReference type="PANTHER" id="PTHR45657:SF1">
    <property type="entry name" value="CRAL-TRIO DOMAIN-CONTAINING PROTEIN YKL091C-RELATED"/>
    <property type="match status" value="1"/>
</dbReference>
<gene>
    <name evidence="3" type="ORF">CURHAP_LOCUS50005</name>
</gene>
<feature type="coiled-coil region" evidence="1">
    <location>
        <begin position="30"/>
        <end position="75"/>
    </location>
</feature>
<organism evidence="3 4">
    <name type="scientific">Prunus armeniaca</name>
    <name type="common">Apricot</name>
    <name type="synonym">Armeniaca vulgaris</name>
    <dbReference type="NCBI Taxonomy" id="36596"/>
    <lineage>
        <taxon>Eukaryota</taxon>
        <taxon>Viridiplantae</taxon>
        <taxon>Streptophyta</taxon>
        <taxon>Embryophyta</taxon>
        <taxon>Tracheophyta</taxon>
        <taxon>Spermatophyta</taxon>
        <taxon>Magnoliopsida</taxon>
        <taxon>eudicotyledons</taxon>
        <taxon>Gunneridae</taxon>
        <taxon>Pentapetalae</taxon>
        <taxon>rosids</taxon>
        <taxon>fabids</taxon>
        <taxon>Rosales</taxon>
        <taxon>Rosaceae</taxon>
        <taxon>Amygdaloideae</taxon>
        <taxon>Amygdaleae</taxon>
        <taxon>Prunus</taxon>
    </lineage>
</organism>
<proteinExistence type="predicted"/>
<dbReference type="Proteomes" id="UP000507222">
    <property type="component" value="Unassembled WGS sequence"/>
</dbReference>
<name>A0A6J5VW90_PRUAR</name>
<accession>A0A6J5VW90</accession>
<evidence type="ECO:0000256" key="1">
    <source>
        <dbReference type="SAM" id="Coils"/>
    </source>
</evidence>
<evidence type="ECO:0000313" key="4">
    <source>
        <dbReference type="Proteomes" id="UP000507222"/>
    </source>
</evidence>
<feature type="region of interest" description="Disordered" evidence="2">
    <location>
        <begin position="1"/>
        <end position="23"/>
    </location>
</feature>
<feature type="compositionally biased region" description="Basic and acidic residues" evidence="2">
    <location>
        <begin position="1"/>
        <end position="12"/>
    </location>
</feature>
<sequence>MMKRMAELEEKVNALSSKPTVMPPEKEDLLNVALNRVNALEQELSATKKALEDTLVRQDELIALLEKKNKKKKKRSKTLSNGKVIAPVIRLDALDEPLNIQCQLLVATFRL</sequence>
<dbReference type="AlphaFoldDB" id="A0A6J5VW90"/>